<keyword evidence="5 9" id="KW-0653">Protein transport</keyword>
<keyword evidence="3 9" id="KW-1003">Cell membrane</keyword>
<protein>
    <recommendedName>
        <fullName evidence="9">Protein-export membrane protein SecD</fullName>
    </recommendedName>
</protein>
<evidence type="ECO:0000259" key="10">
    <source>
        <dbReference type="Pfam" id="PF02355"/>
    </source>
</evidence>
<evidence type="ECO:0000256" key="5">
    <source>
        <dbReference type="ARBA" id="ARBA00022927"/>
    </source>
</evidence>
<evidence type="ECO:0000256" key="7">
    <source>
        <dbReference type="ARBA" id="ARBA00023010"/>
    </source>
</evidence>
<keyword evidence="7 9" id="KW-0811">Translocation</keyword>
<evidence type="ECO:0000256" key="9">
    <source>
        <dbReference type="HAMAP-Rule" id="MF_01463"/>
    </source>
</evidence>
<keyword evidence="6 9" id="KW-1133">Transmembrane helix</keyword>
<comment type="subcellular location">
    <subcellularLocation>
        <location evidence="1 9">Cell membrane</location>
        <topology evidence="1 9">Multi-pass membrane protein</topology>
    </subcellularLocation>
</comment>
<comment type="subunit">
    <text evidence="9">Part of the protein translocation apparatus. Forms a complex with SecF.</text>
</comment>
<evidence type="ECO:0000256" key="2">
    <source>
        <dbReference type="ARBA" id="ARBA00022448"/>
    </source>
</evidence>
<feature type="transmembrane region" description="Helical" evidence="9">
    <location>
        <begin position="498"/>
        <end position="516"/>
    </location>
</feature>
<feature type="transmembrane region" description="Helical" evidence="9">
    <location>
        <begin position="401"/>
        <end position="423"/>
    </location>
</feature>
<keyword evidence="4 9" id="KW-0812">Transmembrane</keyword>
<dbReference type="PANTHER" id="PTHR30081:SF1">
    <property type="entry name" value="PROTEIN TRANSLOCASE SUBUNIT SECD"/>
    <property type="match status" value="1"/>
</dbReference>
<dbReference type="InterPro" id="IPR048634">
    <property type="entry name" value="SecD_SecF_C"/>
</dbReference>
<dbReference type="GO" id="GO:0005886">
    <property type="term" value="C:plasma membrane"/>
    <property type="evidence" value="ECO:0007669"/>
    <property type="project" value="UniProtKB-SubCell"/>
</dbReference>
<dbReference type="GO" id="GO:0065002">
    <property type="term" value="P:intracellular protein transmembrane transport"/>
    <property type="evidence" value="ECO:0007669"/>
    <property type="project" value="UniProtKB-UniRule"/>
</dbReference>
<reference evidence="11 12" key="1">
    <citation type="submission" date="2015-12" db="EMBL/GenBank/DDBJ databases">
        <title>Haloprofundus marisrubri gen. nov., sp. nov., an extremely halophilic archaeon isolated from the Discovery deep brine-seawater interface in the Red Sea.</title>
        <authorList>
            <person name="Zhang G."/>
            <person name="Stingl U."/>
            <person name="Rashid M."/>
        </authorList>
    </citation>
    <scope>NUCLEOTIDE SEQUENCE [LARGE SCALE GENOMIC DNA]</scope>
    <source>
        <strain evidence="11 12">SB9</strain>
    </source>
</reference>
<dbReference type="RefSeq" id="WP_058582097.1">
    <property type="nucleotide sequence ID" value="NZ_LOPU01000029.1"/>
</dbReference>
<dbReference type="HAMAP" id="MF_01463_A">
    <property type="entry name" value="SecD_A"/>
    <property type="match status" value="1"/>
</dbReference>
<evidence type="ECO:0000313" key="12">
    <source>
        <dbReference type="Proteomes" id="UP000054387"/>
    </source>
</evidence>
<comment type="caution">
    <text evidence="9">Lacks conserved residue(s) required for the propagation of feature annotation.</text>
</comment>
<comment type="caution">
    <text evidence="11">The sequence shown here is derived from an EMBL/GenBank/DDBJ whole genome shotgun (WGS) entry which is preliminary data.</text>
</comment>
<gene>
    <name evidence="9" type="primary">secD</name>
    <name evidence="11" type="ORF">AUR64_14135</name>
</gene>
<keyword evidence="2 9" id="KW-0813">Transport</keyword>
<dbReference type="Gene3D" id="3.30.1360.200">
    <property type="match status" value="1"/>
</dbReference>
<dbReference type="Gene3D" id="1.20.1640.10">
    <property type="entry name" value="Multidrug efflux transporter AcrB transmembrane domain"/>
    <property type="match status" value="1"/>
</dbReference>
<evidence type="ECO:0000313" key="11">
    <source>
        <dbReference type="EMBL" id="KTG08944.1"/>
    </source>
</evidence>
<feature type="transmembrane region" description="Helical" evidence="9">
    <location>
        <begin position="375"/>
        <end position="394"/>
    </location>
</feature>
<feature type="transmembrane region" description="Helical" evidence="9">
    <location>
        <begin position="429"/>
        <end position="451"/>
    </location>
</feature>
<evidence type="ECO:0000256" key="8">
    <source>
        <dbReference type="ARBA" id="ARBA00023136"/>
    </source>
</evidence>
<organism evidence="11 12">
    <name type="scientific">Haloprofundus marisrubri</name>
    <dbReference type="NCBI Taxonomy" id="1514971"/>
    <lineage>
        <taxon>Archaea</taxon>
        <taxon>Methanobacteriati</taxon>
        <taxon>Methanobacteriota</taxon>
        <taxon>Stenosarchaea group</taxon>
        <taxon>Halobacteria</taxon>
        <taxon>Halobacteriales</taxon>
        <taxon>Haloferacaceae</taxon>
        <taxon>Haloprofundus</taxon>
    </lineage>
</organism>
<dbReference type="OrthoDB" id="146638at2157"/>
<name>A0A0W1R6W0_9EURY</name>
<feature type="domain" description="Protein export membrane protein SecD/SecF C-terminal" evidence="10">
    <location>
        <begin position="363"/>
        <end position="515"/>
    </location>
</feature>
<dbReference type="EMBL" id="LOPU01000029">
    <property type="protein sequence ID" value="KTG08944.1"/>
    <property type="molecule type" value="Genomic_DNA"/>
</dbReference>
<dbReference type="GO" id="GO:0006605">
    <property type="term" value="P:protein targeting"/>
    <property type="evidence" value="ECO:0007669"/>
    <property type="project" value="UniProtKB-UniRule"/>
</dbReference>
<keyword evidence="8 9" id="KW-0472">Membrane</keyword>
<evidence type="ECO:0000256" key="4">
    <source>
        <dbReference type="ARBA" id="ARBA00022692"/>
    </source>
</evidence>
<dbReference type="InterPro" id="IPR024912">
    <property type="entry name" value="SecD_arc"/>
</dbReference>
<feature type="transmembrane region" description="Helical" evidence="9">
    <location>
        <begin position="472"/>
        <end position="492"/>
    </location>
</feature>
<dbReference type="AlphaFoldDB" id="A0A0W1R6W0"/>
<keyword evidence="12" id="KW-1185">Reference proteome</keyword>
<dbReference type="Gene3D" id="3.30.70.3400">
    <property type="match status" value="1"/>
</dbReference>
<dbReference type="InterPro" id="IPR022813">
    <property type="entry name" value="SecD/SecF_arch_bac"/>
</dbReference>
<dbReference type="PANTHER" id="PTHR30081">
    <property type="entry name" value="PROTEIN-EXPORT MEMBRANE PROTEIN SEC"/>
    <property type="match status" value="1"/>
</dbReference>
<dbReference type="SUPFAM" id="SSF82866">
    <property type="entry name" value="Multidrug efflux transporter AcrB transmembrane domain"/>
    <property type="match status" value="1"/>
</dbReference>
<evidence type="ECO:0000256" key="3">
    <source>
        <dbReference type="ARBA" id="ARBA00022475"/>
    </source>
</evidence>
<proteinExistence type="inferred from homology"/>
<dbReference type="Pfam" id="PF02355">
    <property type="entry name" value="SecD_SecF_C"/>
    <property type="match status" value="1"/>
</dbReference>
<dbReference type="STRING" id="1514971.AUR64_14135"/>
<dbReference type="Proteomes" id="UP000054387">
    <property type="component" value="Unassembled WGS sequence"/>
</dbReference>
<evidence type="ECO:0000256" key="6">
    <source>
        <dbReference type="ARBA" id="ARBA00022989"/>
    </source>
</evidence>
<sequence>MGTLRDNWRVILLVVLLAGSTVALFGSIGGAGDDQGIGNDTAVGASQGPTNLVYGLDLSGGTRIRAPLVGVTAEEVEFGNDSTGQVAQNVAAELQGVDATDVTARQPTQDRAATVEVTTRNVTPDDLGAALDAAGYQHGDVRDGVTEETREQTVAVISNKINQAGLSGGSAQTVSTSTGEYFVLIEVPNEQRADVLELVSQQGQVQVEAYYPVENNSTGDTEYRRQLVLEQGDFQDIGNPEQGQQGQPPNVPVVIRESEAGEFQRTMVETGVASQGGTFCTYDENPNGTQPCLLTVVDGEVVYSAGMSPGLAEDMQSGQWESNPRFILQTSNYSEAQQLAINLRAGALPAPLDIGPGGAGTSSYISPTQGENFRMNSLITGIIAVLAVSGVVFFRYGSARVAAPMVLTALSEVVILLGAAAWLGYPLDLAVIGGFIAVIGTGVDDLIIIADEVMAEGDVKSRKVFQSRFKKAFWVIGAAAATTIIAMSPLAVLSLGDLRGFAIFTILGVLVGVLVTRPAYGDILRTLLTDR</sequence>
<accession>A0A0W1R6W0</accession>
<comment type="similarity">
    <text evidence="9">Belongs to the SecD/SecF family. SecD subfamily.</text>
</comment>
<comment type="function">
    <text evidence="9">Involved in protein export.</text>
</comment>
<dbReference type="NCBIfam" id="NF006215">
    <property type="entry name" value="PRK08343.1-1"/>
    <property type="match status" value="1"/>
</dbReference>
<evidence type="ECO:0000256" key="1">
    <source>
        <dbReference type="ARBA" id="ARBA00004651"/>
    </source>
</evidence>